<dbReference type="Proteomes" id="UP000276133">
    <property type="component" value="Unassembled WGS sequence"/>
</dbReference>
<evidence type="ECO:0000313" key="1">
    <source>
        <dbReference type="EMBL" id="RNA17444.1"/>
    </source>
</evidence>
<accession>A0A3M7R248</accession>
<name>A0A3M7R248_BRAPC</name>
<organism evidence="1 2">
    <name type="scientific">Brachionus plicatilis</name>
    <name type="common">Marine rotifer</name>
    <name type="synonym">Brachionus muelleri</name>
    <dbReference type="NCBI Taxonomy" id="10195"/>
    <lineage>
        <taxon>Eukaryota</taxon>
        <taxon>Metazoa</taxon>
        <taxon>Spiralia</taxon>
        <taxon>Gnathifera</taxon>
        <taxon>Rotifera</taxon>
        <taxon>Eurotatoria</taxon>
        <taxon>Monogononta</taxon>
        <taxon>Pseudotrocha</taxon>
        <taxon>Ploima</taxon>
        <taxon>Brachionidae</taxon>
        <taxon>Brachionus</taxon>
    </lineage>
</organism>
<gene>
    <name evidence="1" type="ORF">BpHYR1_034224</name>
</gene>
<reference evidence="1 2" key="1">
    <citation type="journal article" date="2018" name="Sci. Rep.">
        <title>Genomic signatures of local adaptation to the degree of environmental predictability in rotifers.</title>
        <authorList>
            <person name="Franch-Gras L."/>
            <person name="Hahn C."/>
            <person name="Garcia-Roger E.M."/>
            <person name="Carmona M.J."/>
            <person name="Serra M."/>
            <person name="Gomez A."/>
        </authorList>
    </citation>
    <scope>NUCLEOTIDE SEQUENCE [LARGE SCALE GENOMIC DNA]</scope>
    <source>
        <strain evidence="1">HYR1</strain>
    </source>
</reference>
<dbReference type="AlphaFoldDB" id="A0A3M7R248"/>
<comment type="caution">
    <text evidence="1">The sequence shown here is derived from an EMBL/GenBank/DDBJ whole genome shotgun (WGS) entry which is preliminary data.</text>
</comment>
<sequence length="91" mass="10736">MQNFSLPKFLVSYLRQFRPWADRVLTKALSRPYVWMPDLMHVMSTFSFLFKIMKLDARPRWIMFGDDVSNLRLVCVEASGTCYSGDLITFM</sequence>
<proteinExistence type="predicted"/>
<dbReference type="EMBL" id="REGN01004455">
    <property type="protein sequence ID" value="RNA17444.1"/>
    <property type="molecule type" value="Genomic_DNA"/>
</dbReference>
<keyword evidence="2" id="KW-1185">Reference proteome</keyword>
<protein>
    <submittedName>
        <fullName evidence="1">Uncharacterized protein</fullName>
    </submittedName>
</protein>
<evidence type="ECO:0000313" key="2">
    <source>
        <dbReference type="Proteomes" id="UP000276133"/>
    </source>
</evidence>